<evidence type="ECO:0000256" key="5">
    <source>
        <dbReference type="SAM" id="MobiDB-lite"/>
    </source>
</evidence>
<keyword evidence="4 6" id="KW-0472">Membrane</keyword>
<evidence type="ECO:0000256" key="4">
    <source>
        <dbReference type="ARBA" id="ARBA00023136"/>
    </source>
</evidence>
<evidence type="ECO:0000256" key="1">
    <source>
        <dbReference type="ARBA" id="ARBA00004141"/>
    </source>
</evidence>
<reference evidence="7 8" key="1">
    <citation type="submission" date="2016-10" db="EMBL/GenBank/DDBJ databases">
        <authorList>
            <person name="de Groot N.N."/>
        </authorList>
    </citation>
    <scope>NUCLEOTIDE SEQUENCE [LARGE SCALE GENOMIC DNA]</scope>
    <source>
        <strain evidence="7 8">DSM 22220</strain>
    </source>
</reference>
<dbReference type="STRING" id="591205.SAMN05421538_103189"/>
<feature type="transmembrane region" description="Helical" evidence="6">
    <location>
        <begin position="226"/>
        <end position="250"/>
    </location>
</feature>
<dbReference type="CDD" id="cd01115">
    <property type="entry name" value="SLC13_permease"/>
    <property type="match status" value="1"/>
</dbReference>
<dbReference type="Proteomes" id="UP000199344">
    <property type="component" value="Unassembled WGS sequence"/>
</dbReference>
<dbReference type="PANTHER" id="PTHR10283:SF82">
    <property type="entry name" value="SOLUTE CARRIER FAMILY 13 MEMBER 2"/>
    <property type="match status" value="1"/>
</dbReference>
<name>A0A1G6ZAI2_9RHOB</name>
<evidence type="ECO:0000256" key="6">
    <source>
        <dbReference type="SAM" id="Phobius"/>
    </source>
</evidence>
<feature type="transmembrane region" description="Helical" evidence="6">
    <location>
        <begin position="396"/>
        <end position="416"/>
    </location>
</feature>
<feature type="transmembrane region" description="Helical" evidence="6">
    <location>
        <begin position="38"/>
        <end position="58"/>
    </location>
</feature>
<feature type="transmembrane region" description="Helical" evidence="6">
    <location>
        <begin position="518"/>
        <end position="544"/>
    </location>
</feature>
<dbReference type="GO" id="GO:1905039">
    <property type="term" value="P:carboxylic acid transmembrane transport"/>
    <property type="evidence" value="ECO:0007669"/>
    <property type="project" value="UniProtKB-ARBA"/>
</dbReference>
<dbReference type="PANTHER" id="PTHR10283">
    <property type="entry name" value="SOLUTE CARRIER FAMILY 13 MEMBER"/>
    <property type="match status" value="1"/>
</dbReference>
<feature type="transmembrane region" description="Helical" evidence="6">
    <location>
        <begin position="115"/>
        <end position="133"/>
    </location>
</feature>
<evidence type="ECO:0000256" key="2">
    <source>
        <dbReference type="ARBA" id="ARBA00022692"/>
    </source>
</evidence>
<dbReference type="InterPro" id="IPR001898">
    <property type="entry name" value="SLC13A/DASS"/>
</dbReference>
<keyword evidence="8" id="KW-1185">Reference proteome</keyword>
<feature type="transmembrane region" description="Helical" evidence="6">
    <location>
        <begin position="177"/>
        <end position="193"/>
    </location>
</feature>
<sequence length="548" mass="57276">MTDNDRPEGTGGPGQYPEDLHQQGRFDEYESGSGRSPVMLWGLRAAGLIAALIVWLILGGSEGLSPDARNVAAIGTLMAIWWMSEAIPLSATSLLPIVLIPMFTERTVSEATAPYASSIVFLFLGGFLIAIAMEKWHLHRRIALLTLRRVGVQPKRIILGMMIATGFLSMWVSNTATTLMMLPIGLSVLTLVIERSQHTDQGAEVGEELAAGGTISEVVDDPNIKAFGICLVLSIAWAATIGGLGTLLGSPPNAIVAGYVSDELGGDIGFLQWMLIGLPLAAVFILIAWVLMTNVLYRFNLDEVPGGRQMIDEQIASLGPVGQGERMVMIVFASAAFLWVVPGLLTSLTGSDLGFLGLLDDTAIAIAAGIALFLLPGRGRTTMVLEWKDAENGLPWGVLLLFGGGLSLAGAVAASGLDQWFGQQVQGLGSLTPIMLVAAVVTLILFLTEITSNTATAATFIPILGGVAVGIGVDPMALLIPAAFAATCAFMLPVGTPPNAIVFGTGAVTIGQMARGGFVLNVVGIVLITMFIYLLGGFALGITFGSGG</sequence>
<dbReference type="GO" id="GO:0008514">
    <property type="term" value="F:organic anion transmembrane transporter activity"/>
    <property type="evidence" value="ECO:0007669"/>
    <property type="project" value="UniProtKB-ARBA"/>
</dbReference>
<keyword evidence="2 6" id="KW-0812">Transmembrane</keyword>
<accession>A0A1G6ZAI2</accession>
<dbReference type="RefSeq" id="WP_218132513.1">
    <property type="nucleotide sequence ID" value="NZ_FNAH01000003.1"/>
</dbReference>
<evidence type="ECO:0000256" key="3">
    <source>
        <dbReference type="ARBA" id="ARBA00022989"/>
    </source>
</evidence>
<feature type="transmembrane region" description="Helical" evidence="6">
    <location>
        <begin position="479"/>
        <end position="506"/>
    </location>
</feature>
<evidence type="ECO:0000313" key="7">
    <source>
        <dbReference type="EMBL" id="SDD98875.1"/>
    </source>
</evidence>
<feature type="transmembrane region" description="Helical" evidence="6">
    <location>
        <begin position="428"/>
        <end position="447"/>
    </location>
</feature>
<keyword evidence="3 6" id="KW-1133">Transmembrane helix</keyword>
<proteinExistence type="predicted"/>
<feature type="transmembrane region" description="Helical" evidence="6">
    <location>
        <begin position="454"/>
        <end position="473"/>
    </location>
</feature>
<dbReference type="Pfam" id="PF00939">
    <property type="entry name" value="Na_sulph_symp"/>
    <property type="match status" value="1"/>
</dbReference>
<dbReference type="AlphaFoldDB" id="A0A1G6ZAI2"/>
<feature type="transmembrane region" description="Helical" evidence="6">
    <location>
        <begin position="354"/>
        <end position="375"/>
    </location>
</feature>
<gene>
    <name evidence="7" type="ORF">SAMN05421538_103189</name>
</gene>
<feature type="transmembrane region" description="Helical" evidence="6">
    <location>
        <begin position="270"/>
        <end position="291"/>
    </location>
</feature>
<feature type="transmembrane region" description="Helical" evidence="6">
    <location>
        <begin position="79"/>
        <end position="103"/>
    </location>
</feature>
<dbReference type="GO" id="GO:0005886">
    <property type="term" value="C:plasma membrane"/>
    <property type="evidence" value="ECO:0007669"/>
    <property type="project" value="TreeGrafter"/>
</dbReference>
<protein>
    <submittedName>
        <fullName evidence="7">Solute carrier family 13 (Sodium-dependent dicarboxylate transporter), member 2/3/5</fullName>
    </submittedName>
</protein>
<dbReference type="EMBL" id="FNAH01000003">
    <property type="protein sequence ID" value="SDD98875.1"/>
    <property type="molecule type" value="Genomic_DNA"/>
</dbReference>
<feature type="region of interest" description="Disordered" evidence="5">
    <location>
        <begin position="1"/>
        <end position="21"/>
    </location>
</feature>
<feature type="transmembrane region" description="Helical" evidence="6">
    <location>
        <begin position="327"/>
        <end position="348"/>
    </location>
</feature>
<comment type="subcellular location">
    <subcellularLocation>
        <location evidence="1">Membrane</location>
        <topology evidence="1">Multi-pass membrane protein</topology>
    </subcellularLocation>
</comment>
<organism evidence="7 8">
    <name type="scientific">Paracoccus isoporae</name>
    <dbReference type="NCBI Taxonomy" id="591205"/>
    <lineage>
        <taxon>Bacteria</taxon>
        <taxon>Pseudomonadati</taxon>
        <taxon>Pseudomonadota</taxon>
        <taxon>Alphaproteobacteria</taxon>
        <taxon>Rhodobacterales</taxon>
        <taxon>Paracoccaceae</taxon>
        <taxon>Paracoccus</taxon>
    </lineage>
</organism>
<evidence type="ECO:0000313" key="8">
    <source>
        <dbReference type="Proteomes" id="UP000199344"/>
    </source>
</evidence>